<proteinExistence type="predicted"/>
<feature type="compositionally biased region" description="Basic and acidic residues" evidence="1">
    <location>
        <begin position="136"/>
        <end position="157"/>
    </location>
</feature>
<dbReference type="InParanoid" id="Q4U8Y6"/>
<accession>Q4U8Y6</accession>
<dbReference type="Proteomes" id="UP000001950">
    <property type="component" value="Chromosome 4"/>
</dbReference>
<dbReference type="RefSeq" id="XP_953342.1">
    <property type="nucleotide sequence ID" value="XM_948249.1"/>
</dbReference>
<dbReference type="eggNOG" id="ENOG502TNCU">
    <property type="taxonomic scope" value="Eukaryota"/>
</dbReference>
<dbReference type="EMBL" id="CR940353">
    <property type="protein sequence ID" value="CAI76717.1"/>
    <property type="molecule type" value="Genomic_DNA"/>
</dbReference>
<feature type="region of interest" description="Disordered" evidence="1">
    <location>
        <begin position="115"/>
        <end position="178"/>
    </location>
</feature>
<name>Q4U8Y6_THEAN</name>
<feature type="compositionally biased region" description="Basic and acidic residues" evidence="1">
    <location>
        <begin position="115"/>
        <end position="124"/>
    </location>
</feature>
<reference evidence="2 3" key="1">
    <citation type="journal article" date="2005" name="Science">
        <title>Genome of the host-cell transforming parasite Theileria annulata compared with T. parva.</title>
        <authorList>
            <person name="Pain A."/>
            <person name="Renauld H."/>
            <person name="Berriman M."/>
            <person name="Murphy L."/>
            <person name="Yeats C.A."/>
            <person name="Weir W."/>
            <person name="Kerhornou A."/>
            <person name="Aslett M."/>
            <person name="Bishop R."/>
            <person name="Bouchier C."/>
            <person name="Cochet M."/>
            <person name="Coulson R.M.R."/>
            <person name="Cronin A."/>
            <person name="de Villiers E.P."/>
            <person name="Fraser A."/>
            <person name="Fosker N."/>
            <person name="Gardner M."/>
            <person name="Goble A."/>
            <person name="Griffiths-Jones S."/>
            <person name="Harris D.E."/>
            <person name="Katzer F."/>
            <person name="Larke N."/>
            <person name="Lord A."/>
            <person name="Maser P."/>
            <person name="McKellar S."/>
            <person name="Mooney P."/>
            <person name="Morton F."/>
            <person name="Nene V."/>
            <person name="O'Neil S."/>
            <person name="Price C."/>
            <person name="Quail M.A."/>
            <person name="Rabbinowitsch E."/>
            <person name="Rawlings N.D."/>
            <person name="Rutter S."/>
            <person name="Saunders D."/>
            <person name="Seeger K."/>
            <person name="Shah T."/>
            <person name="Squares R."/>
            <person name="Squares S."/>
            <person name="Tivey A."/>
            <person name="Walker A.R."/>
            <person name="Woodward J."/>
            <person name="Dobbelaere D.A.E."/>
            <person name="Langsley G."/>
            <person name="Rajandream M.A."/>
            <person name="McKeever D."/>
            <person name="Shiels B."/>
            <person name="Tait A."/>
            <person name="Barrell B.G."/>
            <person name="Hall N."/>
        </authorList>
    </citation>
    <scope>NUCLEOTIDE SEQUENCE [LARGE SCALE GENOMIC DNA]</scope>
    <source>
        <strain evidence="3">Ankara</strain>
    </source>
</reference>
<dbReference type="VEuPathDB" id="PiroplasmaDB:TA10415"/>
<keyword evidence="3" id="KW-1185">Reference proteome</keyword>
<gene>
    <name evidence="2" type="ORF">TA10415</name>
</gene>
<dbReference type="OMA" id="IYVSYSL"/>
<dbReference type="GeneID" id="3862560"/>
<dbReference type="AlphaFoldDB" id="Q4U8Y6"/>
<evidence type="ECO:0000256" key="1">
    <source>
        <dbReference type="SAM" id="MobiDB-lite"/>
    </source>
</evidence>
<organism evidence="2 3">
    <name type="scientific">Theileria annulata</name>
    <dbReference type="NCBI Taxonomy" id="5874"/>
    <lineage>
        <taxon>Eukaryota</taxon>
        <taxon>Sar</taxon>
        <taxon>Alveolata</taxon>
        <taxon>Apicomplexa</taxon>
        <taxon>Aconoidasida</taxon>
        <taxon>Piroplasmida</taxon>
        <taxon>Theileriidae</taxon>
        <taxon>Theileria</taxon>
    </lineage>
</organism>
<protein>
    <submittedName>
        <fullName evidence="2">Uncharacterized protein</fullName>
    </submittedName>
</protein>
<evidence type="ECO:0000313" key="2">
    <source>
        <dbReference type="EMBL" id="CAI76717.1"/>
    </source>
</evidence>
<dbReference type="OrthoDB" id="10267919at2759"/>
<dbReference type="KEGG" id="tan:TA10415"/>
<evidence type="ECO:0000313" key="3">
    <source>
        <dbReference type="Proteomes" id="UP000001950"/>
    </source>
</evidence>
<sequence>MKDNCSGLKQSKIHLCYCNSDKCLLNRGFCFRSDVCENGLHRQRCCRPCMVNIANGRLNGGALNNNIDTKNKLIEKTKETEGAKPNTSESKKKLEDYKNNIIAKKPWVTPIKIASMDKPEESSTKKKQTKRVNSSVKEKGNKLKVDGSVKTKTDKSSKSGTNKVKKETRKENEENPKNCEADNENIYVSYSLKGYLRIKSKNKVEICDKYYTRSREICDVSNCVCANDESDITVEETSCNCWEDCGILEDEYLEEQDEYNSCRCLG</sequence>
<feature type="compositionally biased region" description="Basic and acidic residues" evidence="1">
    <location>
        <begin position="164"/>
        <end position="178"/>
    </location>
</feature>